<reference evidence="12" key="1">
    <citation type="submission" date="2017-02" db="UniProtKB">
        <authorList>
            <consortium name="WormBaseParasite"/>
        </authorList>
    </citation>
    <scope>IDENTIFICATION</scope>
</reference>
<dbReference type="GO" id="GO:0019843">
    <property type="term" value="F:rRNA binding"/>
    <property type="evidence" value="ECO:0007669"/>
    <property type="project" value="InterPro"/>
</dbReference>
<dbReference type="InterPro" id="IPR006012">
    <property type="entry name" value="Syntaxin/epimorphin_CS"/>
</dbReference>
<dbReference type="AlphaFoldDB" id="A0A0R3TT96"/>
<dbReference type="SUPFAM" id="SSF47661">
    <property type="entry name" value="t-snare proteins"/>
    <property type="match status" value="1"/>
</dbReference>
<dbReference type="WBParaSite" id="HNAJ_0001092101-mRNA-1">
    <property type="protein sequence ID" value="HNAJ_0001092101-mRNA-1"/>
    <property type="gene ID" value="HNAJ_0001092101"/>
</dbReference>
<dbReference type="GO" id="GO:0005484">
    <property type="term" value="F:SNAP receptor activity"/>
    <property type="evidence" value="ECO:0007669"/>
    <property type="project" value="InterPro"/>
</dbReference>
<dbReference type="GO" id="GO:0016192">
    <property type="term" value="P:vesicle-mediated transport"/>
    <property type="evidence" value="ECO:0007669"/>
    <property type="project" value="InterPro"/>
</dbReference>
<dbReference type="GO" id="GO:0000027">
    <property type="term" value="P:ribosomal large subunit assembly"/>
    <property type="evidence" value="ECO:0007669"/>
    <property type="project" value="TreeGrafter"/>
</dbReference>
<organism evidence="12">
    <name type="scientific">Rodentolepis nana</name>
    <name type="common">Dwarf tapeworm</name>
    <name type="synonym">Hymenolepis nana</name>
    <dbReference type="NCBI Taxonomy" id="102285"/>
    <lineage>
        <taxon>Eukaryota</taxon>
        <taxon>Metazoa</taxon>
        <taxon>Spiralia</taxon>
        <taxon>Lophotrochozoa</taxon>
        <taxon>Platyhelminthes</taxon>
        <taxon>Cestoda</taxon>
        <taxon>Eucestoda</taxon>
        <taxon>Cyclophyllidea</taxon>
        <taxon>Hymenolepididae</taxon>
        <taxon>Rodentolepis</taxon>
    </lineage>
</organism>
<dbReference type="SUPFAM" id="SSF52954">
    <property type="entry name" value="Class II aaRS ABD-related"/>
    <property type="match status" value="1"/>
</dbReference>
<dbReference type="GO" id="GO:0005730">
    <property type="term" value="C:nucleolus"/>
    <property type="evidence" value="ECO:0007669"/>
    <property type="project" value="UniProtKB-SubCell"/>
</dbReference>
<dbReference type="InterPro" id="IPR007109">
    <property type="entry name" value="Brix"/>
</dbReference>
<evidence type="ECO:0000256" key="4">
    <source>
        <dbReference type="ARBA" id="ARBA00009063"/>
    </source>
</evidence>
<dbReference type="GO" id="GO:0006886">
    <property type="term" value="P:intracellular protein transport"/>
    <property type="evidence" value="ECO:0007669"/>
    <property type="project" value="InterPro"/>
</dbReference>
<sequence>MNFGADRTGDFLRLVNSLRSSSNDHIPRGENVSLLKSSSDELASHSHPNSSISKSSQFAQMAALISSDLAVTCSRLESLSTLARQRTLFDDHSAEVQHITLLIREDIANLNHRIADLSNLSKANSNSYNHQQSARHNSSILMSLQSRLAGMSERFKRVLEQRSKTLRDQAARKNAFSAQQKPSNGVVNMAFEPPERIDGGTKTSVSAATIVPSILLQDEQKARQENSVEPSGTANLLLPDPSQTQLMMYQDQTDAYLTARHDTVRTIEHTIVELGEIFQQLATMVHEQEERVERIDANVEQSLVSIDSGHAELVKYLRSVSSNPSENLSKAEKLQQTKRPKILPAIRKSDIKPTKKKQWTNRERTLVLCSRGVSFLGRHIMKDLITMMPHSKSETKMDAKHDLPLINEVADIRNASKVVFFEGRKKHDLYLWLSCVPAGPSAKFLVENISTTSELKMTGNALRYSRPILSFDKNFDDVESPHLQLLKEIMISTFGTPNFHPKMQPYTDKVISFNYFNGRIWFRVYQIVEESGALSEIGPRFSLLPMKIFLGSFNGAVIWENPNYVSPNKIRQALGMKKDVKYMDRVEAKKGKKKRKTKQTVLHEVDPIDDIFD</sequence>
<dbReference type="Gene3D" id="1.20.58.70">
    <property type="match status" value="1"/>
</dbReference>
<feature type="domain" description="T-SNARE coiled-coil homology" evidence="8">
    <location>
        <begin position="254"/>
        <end position="316"/>
    </location>
</feature>
<dbReference type="GO" id="GO:0016020">
    <property type="term" value="C:membrane"/>
    <property type="evidence" value="ECO:0007669"/>
    <property type="project" value="InterPro"/>
</dbReference>
<comment type="subcellular location">
    <subcellularLocation>
        <location evidence="2">Nucleus</location>
        <location evidence="2">Nucleolus</location>
    </subcellularLocation>
</comment>
<dbReference type="InterPro" id="IPR010989">
    <property type="entry name" value="SNARE"/>
</dbReference>
<evidence type="ECO:0000256" key="7">
    <source>
        <dbReference type="ARBA" id="ARBA00023242"/>
    </source>
</evidence>
<dbReference type="InterPro" id="IPR026532">
    <property type="entry name" value="BRX1"/>
</dbReference>
<evidence type="ECO:0000313" key="11">
    <source>
        <dbReference type="Proteomes" id="UP000278807"/>
    </source>
</evidence>
<protein>
    <recommendedName>
        <fullName evidence="5">Ribosome biogenesis protein BRX1 homolog</fullName>
    </recommendedName>
</protein>
<gene>
    <name evidence="10" type="ORF">HNAJ_LOCUS10915</name>
</gene>
<accession>A0A0R3TT96</accession>
<dbReference type="Pfam" id="PF04427">
    <property type="entry name" value="Brix"/>
    <property type="match status" value="1"/>
</dbReference>
<dbReference type="PROSITE" id="PS50192">
    <property type="entry name" value="T_SNARE"/>
    <property type="match status" value="1"/>
</dbReference>
<keyword evidence="7" id="KW-0539">Nucleus</keyword>
<dbReference type="PROSITE" id="PS00914">
    <property type="entry name" value="SYNTAXIN"/>
    <property type="match status" value="1"/>
</dbReference>
<feature type="domain" description="Brix" evidence="9">
    <location>
        <begin position="363"/>
        <end position="554"/>
    </location>
</feature>
<dbReference type="CDD" id="cd15844">
    <property type="entry name" value="SNARE_syntaxin5"/>
    <property type="match status" value="1"/>
</dbReference>
<reference evidence="10 11" key="2">
    <citation type="submission" date="2018-11" db="EMBL/GenBank/DDBJ databases">
        <authorList>
            <consortium name="Pathogen Informatics"/>
        </authorList>
    </citation>
    <scope>NUCLEOTIDE SEQUENCE [LARGE SCALE GENOMIC DNA]</scope>
</reference>
<evidence type="ECO:0000256" key="1">
    <source>
        <dbReference type="ARBA" id="ARBA00003439"/>
    </source>
</evidence>
<evidence type="ECO:0000259" key="9">
    <source>
        <dbReference type="PROSITE" id="PS50833"/>
    </source>
</evidence>
<dbReference type="EMBL" id="UZAE01013286">
    <property type="protein sequence ID" value="VDO09098.1"/>
    <property type="molecule type" value="Genomic_DNA"/>
</dbReference>
<proteinExistence type="inferred from homology"/>
<dbReference type="Proteomes" id="UP000278807">
    <property type="component" value="Unassembled WGS sequence"/>
</dbReference>
<dbReference type="SMART" id="SM00879">
    <property type="entry name" value="Brix"/>
    <property type="match status" value="1"/>
</dbReference>
<keyword evidence="11" id="KW-1185">Reference proteome</keyword>
<comment type="similarity">
    <text evidence="3">Belongs to the BRX1 family.</text>
</comment>
<keyword evidence="6" id="KW-0690">Ribosome biogenesis</keyword>
<name>A0A0R3TT96_RODNA</name>
<dbReference type="InterPro" id="IPR000727">
    <property type="entry name" value="T_SNARE_dom"/>
</dbReference>
<evidence type="ECO:0000256" key="5">
    <source>
        <dbReference type="ARBA" id="ARBA00020522"/>
    </source>
</evidence>
<dbReference type="SMART" id="SM00397">
    <property type="entry name" value="t_SNARE"/>
    <property type="match status" value="1"/>
</dbReference>
<evidence type="ECO:0000256" key="2">
    <source>
        <dbReference type="ARBA" id="ARBA00004604"/>
    </source>
</evidence>
<evidence type="ECO:0000313" key="12">
    <source>
        <dbReference type="WBParaSite" id="HNAJ_0001092101-mRNA-1"/>
    </source>
</evidence>
<dbReference type="PANTHER" id="PTHR13634:SF0">
    <property type="entry name" value="RIBOSOME BIOGENESIS PROTEIN BRX1 HOMOLOG"/>
    <property type="match status" value="1"/>
</dbReference>
<comment type="similarity">
    <text evidence="4">Belongs to the syntaxin family.</text>
</comment>
<dbReference type="PROSITE" id="PS50833">
    <property type="entry name" value="BRIX"/>
    <property type="match status" value="1"/>
</dbReference>
<evidence type="ECO:0000256" key="6">
    <source>
        <dbReference type="ARBA" id="ARBA00022517"/>
    </source>
</evidence>
<dbReference type="GO" id="GO:0006364">
    <property type="term" value="P:rRNA processing"/>
    <property type="evidence" value="ECO:0007669"/>
    <property type="project" value="InterPro"/>
</dbReference>
<dbReference type="STRING" id="102285.A0A0R3TT96"/>
<evidence type="ECO:0000313" key="10">
    <source>
        <dbReference type="EMBL" id="VDO09098.1"/>
    </source>
</evidence>
<evidence type="ECO:0000256" key="3">
    <source>
        <dbReference type="ARBA" id="ARBA00006369"/>
    </source>
</evidence>
<comment type="function">
    <text evidence="1">Required for biogenesis of the 60S ribosomal subunit.</text>
</comment>
<dbReference type="PANTHER" id="PTHR13634">
    <property type="entry name" value="RIBOSOME BIOGENESIS PROTEIN BRIX"/>
    <property type="match status" value="1"/>
</dbReference>
<evidence type="ECO:0000259" key="8">
    <source>
        <dbReference type="PROSITE" id="PS50192"/>
    </source>
</evidence>
<dbReference type="OrthoDB" id="1638493at2759"/>